<protein>
    <submittedName>
        <fullName evidence="3">Puff II/9-2 protein-like</fullName>
    </submittedName>
</protein>
<dbReference type="RefSeq" id="XP_016702051.1">
    <property type="nucleotide sequence ID" value="XM_016846562.1"/>
</dbReference>
<feature type="coiled-coil region" evidence="1">
    <location>
        <begin position="62"/>
        <end position="250"/>
    </location>
</feature>
<name>A0A1U8KHM2_GOSHI</name>
<evidence type="ECO:0000313" key="3">
    <source>
        <dbReference type="RefSeq" id="XP_016702051.1"/>
    </source>
</evidence>
<dbReference type="Gene3D" id="1.10.287.1490">
    <property type="match status" value="1"/>
</dbReference>
<evidence type="ECO:0000256" key="1">
    <source>
        <dbReference type="SAM" id="Coils"/>
    </source>
</evidence>
<gene>
    <name evidence="3" type="primary">LOC107917186</name>
</gene>
<dbReference type="OrthoDB" id="994892at2759"/>
<dbReference type="KEGG" id="ghi:107917186"/>
<dbReference type="PANTHER" id="PTHR48200">
    <property type="entry name" value="PROTEIN, PUTATIVE-RELATED"/>
    <property type="match status" value="1"/>
</dbReference>
<proteinExistence type="predicted"/>
<sequence length="314" mass="36815">MSNAWKQIHRMKKITVGATTTPEYHGWRIERINDNIPKSREDYGRSIEEHLRVVPSELEIIKQDFEKRSSEYGKMIEQLEEEKMRLGLDVDIHKMEAERLRKGKNKAEEDLDSLKTDYKKLRLSMRTAGLGKTSEQWRQEIKEEKTKAEQLEKKFQDAQARKSALEQSLSECQNEEARLKDRVAELERSLHLCRSRNSVIELKASLSRIEELKERIEELEDALQNSELRVELLERRNEQCQKQIHHSQNQIRDRDHIMGEAITQIREVADHLQSLAVQADILSLKYESESSLGRELAWLLRGVKALGIKAKSYM</sequence>
<dbReference type="AlphaFoldDB" id="A0A1U8KHM2"/>
<organism evidence="2 3">
    <name type="scientific">Gossypium hirsutum</name>
    <name type="common">Upland cotton</name>
    <name type="synonym">Gossypium mexicanum</name>
    <dbReference type="NCBI Taxonomy" id="3635"/>
    <lineage>
        <taxon>Eukaryota</taxon>
        <taxon>Viridiplantae</taxon>
        <taxon>Streptophyta</taxon>
        <taxon>Embryophyta</taxon>
        <taxon>Tracheophyta</taxon>
        <taxon>Spermatophyta</taxon>
        <taxon>Magnoliopsida</taxon>
        <taxon>eudicotyledons</taxon>
        <taxon>Gunneridae</taxon>
        <taxon>Pentapetalae</taxon>
        <taxon>rosids</taxon>
        <taxon>malvids</taxon>
        <taxon>Malvales</taxon>
        <taxon>Malvaceae</taxon>
        <taxon>Malvoideae</taxon>
        <taxon>Gossypium</taxon>
    </lineage>
</organism>
<reference evidence="2" key="1">
    <citation type="journal article" date="2020" name="Nat. Genet.">
        <title>Genomic diversifications of five Gossypium allopolyploid species and their impact on cotton improvement.</title>
        <authorList>
            <person name="Chen Z.J."/>
            <person name="Sreedasyam A."/>
            <person name="Ando A."/>
            <person name="Song Q."/>
            <person name="De Santiago L.M."/>
            <person name="Hulse-Kemp A.M."/>
            <person name="Ding M."/>
            <person name="Ye W."/>
            <person name="Kirkbride R.C."/>
            <person name="Jenkins J."/>
            <person name="Plott C."/>
            <person name="Lovell J."/>
            <person name="Lin Y.M."/>
            <person name="Vaughn R."/>
            <person name="Liu B."/>
            <person name="Simpson S."/>
            <person name="Scheffler B.E."/>
            <person name="Wen L."/>
            <person name="Saski C.A."/>
            <person name="Grover C.E."/>
            <person name="Hu G."/>
            <person name="Conover J.L."/>
            <person name="Carlson J.W."/>
            <person name="Shu S."/>
            <person name="Boston L.B."/>
            <person name="Williams M."/>
            <person name="Peterson D.G."/>
            <person name="McGee K."/>
            <person name="Jones D.C."/>
            <person name="Wendel J.F."/>
            <person name="Stelly D.M."/>
            <person name="Grimwood J."/>
            <person name="Schmutz J."/>
        </authorList>
    </citation>
    <scope>NUCLEOTIDE SEQUENCE [LARGE SCALE GENOMIC DNA]</scope>
    <source>
        <strain evidence="2">cv. TM-1</strain>
    </source>
</reference>
<dbReference type="PANTHER" id="PTHR48200:SF1">
    <property type="entry name" value="AMINOTRANSFERASE-LIKE PLANT MOBILE DOMAIN-CONTAINING PROTEIN"/>
    <property type="match status" value="1"/>
</dbReference>
<evidence type="ECO:0000313" key="2">
    <source>
        <dbReference type="Proteomes" id="UP000818029"/>
    </source>
</evidence>
<accession>A0A1U8KHM2</accession>
<dbReference type="GeneID" id="107917186"/>
<dbReference type="Proteomes" id="UP000818029">
    <property type="component" value="Chromosome D01"/>
</dbReference>
<keyword evidence="2" id="KW-1185">Reference proteome</keyword>
<reference evidence="3" key="2">
    <citation type="submission" date="2025-08" db="UniProtKB">
        <authorList>
            <consortium name="RefSeq"/>
        </authorList>
    </citation>
    <scope>IDENTIFICATION</scope>
</reference>
<dbReference type="PaxDb" id="3635-A0A1U8KHM2"/>
<keyword evidence="1" id="KW-0175">Coiled coil</keyword>